<dbReference type="PROSITE" id="PS51038">
    <property type="entry name" value="BAH"/>
    <property type="match status" value="1"/>
</dbReference>
<dbReference type="CDD" id="cd04370">
    <property type="entry name" value="BAH"/>
    <property type="match status" value="1"/>
</dbReference>
<dbReference type="AlphaFoldDB" id="A0A2S6CBR5"/>
<dbReference type="SMART" id="SM00439">
    <property type="entry name" value="BAH"/>
    <property type="match status" value="1"/>
</dbReference>
<name>A0A2S6CBR5_9PEZI</name>
<proteinExistence type="predicted"/>
<feature type="domain" description="BAH" evidence="2">
    <location>
        <begin position="104"/>
        <end position="226"/>
    </location>
</feature>
<keyword evidence="4" id="KW-1185">Reference proteome</keyword>
<feature type="region of interest" description="Disordered" evidence="1">
    <location>
        <begin position="1"/>
        <end position="43"/>
    </location>
</feature>
<feature type="compositionally biased region" description="Polar residues" evidence="1">
    <location>
        <begin position="1"/>
        <end position="15"/>
    </location>
</feature>
<dbReference type="Proteomes" id="UP000237631">
    <property type="component" value="Unassembled WGS sequence"/>
</dbReference>
<dbReference type="OrthoDB" id="10259622at2759"/>
<dbReference type="InterPro" id="IPR043151">
    <property type="entry name" value="BAH_sf"/>
</dbReference>
<dbReference type="SUPFAM" id="SSF57903">
    <property type="entry name" value="FYVE/PHD zinc finger"/>
    <property type="match status" value="1"/>
</dbReference>
<sequence length="371" mass="42392">MAPTKSKTNGVTKGETNGKHTKTSAPQPTDLDEQDRERLKEWLDRTNNPFNVTISSATRKRKRDEDMHLEEGLLVKDLQVLYEVKPRDKWESLRRYKKFTVGSESIATGQCILVKHDEATEDMRMESEAQWKAQVLEVRALDSEHVYIRVAWLNRPEDLESGRKPYHGKHELIVSNQMDIIDAMSVNGTLDVVALDDKDDDSAEIEDQYFWRQTYDLVARKYSELRKICRDKVPANPDQMIIQCSRESCRQWLHVKCLAEDVLREHENGGFQGQQFPALADPVTAAAKKTKRERTTRPKDEANEEARATPTAYAENKKKTVTSEVYLKGEPHGANDISATKSEIVVTPKGGEAYAQDLYCLLCHEPIEDDT</sequence>
<accession>A0A2S6CBR5</accession>
<evidence type="ECO:0000256" key="1">
    <source>
        <dbReference type="SAM" id="MobiDB-lite"/>
    </source>
</evidence>
<feature type="region of interest" description="Disordered" evidence="1">
    <location>
        <begin position="287"/>
        <end position="315"/>
    </location>
</feature>
<gene>
    <name evidence="3" type="ORF">CBER1_08449</name>
</gene>
<evidence type="ECO:0000259" key="2">
    <source>
        <dbReference type="PROSITE" id="PS51038"/>
    </source>
</evidence>
<dbReference type="GO" id="GO:0003682">
    <property type="term" value="F:chromatin binding"/>
    <property type="evidence" value="ECO:0007669"/>
    <property type="project" value="InterPro"/>
</dbReference>
<dbReference type="PANTHER" id="PTHR46364">
    <property type="entry name" value="OS08G0421900 PROTEIN"/>
    <property type="match status" value="1"/>
</dbReference>
<dbReference type="EMBL" id="PNEN01000501">
    <property type="protein sequence ID" value="PPJ57143.1"/>
    <property type="molecule type" value="Genomic_DNA"/>
</dbReference>
<dbReference type="Gene3D" id="2.30.30.490">
    <property type="match status" value="1"/>
</dbReference>
<reference evidence="4" key="1">
    <citation type="journal article" date="2017" name="bioRxiv">
        <title>Conservation of a gene cluster reveals novel cercosporin biosynthetic mechanisms and extends production to the genus Colletotrichum.</title>
        <authorList>
            <person name="de Jonge R."/>
            <person name="Ebert M.K."/>
            <person name="Huitt-Roehl C.R."/>
            <person name="Pal P."/>
            <person name="Suttle J.C."/>
            <person name="Spanner R.E."/>
            <person name="Neubauer J.D."/>
            <person name="Jurick W.M.II."/>
            <person name="Stott K.A."/>
            <person name="Secor G.A."/>
            <person name="Thomma B.P.H.J."/>
            <person name="Van de Peer Y."/>
            <person name="Townsend C.A."/>
            <person name="Bolton M.D."/>
        </authorList>
    </citation>
    <scope>NUCLEOTIDE SEQUENCE [LARGE SCALE GENOMIC DNA]</scope>
    <source>
        <strain evidence="4">CBS538.71</strain>
    </source>
</reference>
<evidence type="ECO:0000313" key="4">
    <source>
        <dbReference type="Proteomes" id="UP000237631"/>
    </source>
</evidence>
<feature type="compositionally biased region" description="Basic and acidic residues" evidence="1">
    <location>
        <begin position="293"/>
        <end position="307"/>
    </location>
</feature>
<dbReference type="InterPro" id="IPR011011">
    <property type="entry name" value="Znf_FYVE_PHD"/>
</dbReference>
<organism evidence="3 4">
    <name type="scientific">Cercospora berteroae</name>
    <dbReference type="NCBI Taxonomy" id="357750"/>
    <lineage>
        <taxon>Eukaryota</taxon>
        <taxon>Fungi</taxon>
        <taxon>Dikarya</taxon>
        <taxon>Ascomycota</taxon>
        <taxon>Pezizomycotina</taxon>
        <taxon>Dothideomycetes</taxon>
        <taxon>Dothideomycetidae</taxon>
        <taxon>Mycosphaerellales</taxon>
        <taxon>Mycosphaerellaceae</taxon>
        <taxon>Cercospora</taxon>
    </lineage>
</organism>
<dbReference type="InterPro" id="IPR001025">
    <property type="entry name" value="BAH_dom"/>
</dbReference>
<evidence type="ECO:0000313" key="3">
    <source>
        <dbReference type="EMBL" id="PPJ57143.1"/>
    </source>
</evidence>
<dbReference type="STRING" id="357750.A0A2S6CBR5"/>
<dbReference type="CDD" id="cd15489">
    <property type="entry name" value="PHD_SF"/>
    <property type="match status" value="1"/>
</dbReference>
<protein>
    <recommendedName>
        <fullName evidence="2">BAH domain-containing protein</fullName>
    </recommendedName>
</protein>
<comment type="caution">
    <text evidence="3">The sequence shown here is derived from an EMBL/GenBank/DDBJ whole genome shotgun (WGS) entry which is preliminary data.</text>
</comment>